<protein>
    <submittedName>
        <fullName evidence="2">Uncharacterized protein</fullName>
    </submittedName>
</protein>
<evidence type="ECO:0000313" key="3">
    <source>
        <dbReference type="Proteomes" id="UP000663880"/>
    </source>
</evidence>
<feature type="signal peptide" evidence="1">
    <location>
        <begin position="1"/>
        <end position="19"/>
    </location>
</feature>
<dbReference type="OrthoDB" id="8195871at2759"/>
<organism evidence="2 3">
    <name type="scientific">Pieris macdunnoughi</name>
    <dbReference type="NCBI Taxonomy" id="345717"/>
    <lineage>
        <taxon>Eukaryota</taxon>
        <taxon>Metazoa</taxon>
        <taxon>Ecdysozoa</taxon>
        <taxon>Arthropoda</taxon>
        <taxon>Hexapoda</taxon>
        <taxon>Insecta</taxon>
        <taxon>Pterygota</taxon>
        <taxon>Neoptera</taxon>
        <taxon>Endopterygota</taxon>
        <taxon>Lepidoptera</taxon>
        <taxon>Glossata</taxon>
        <taxon>Ditrysia</taxon>
        <taxon>Papilionoidea</taxon>
        <taxon>Pieridae</taxon>
        <taxon>Pierinae</taxon>
        <taxon>Pieris</taxon>
    </lineage>
</organism>
<comment type="caution">
    <text evidence="2">The sequence shown here is derived from an EMBL/GenBank/DDBJ whole genome shotgun (WGS) entry which is preliminary data.</text>
</comment>
<dbReference type="Proteomes" id="UP000663880">
    <property type="component" value="Unassembled WGS sequence"/>
</dbReference>
<name>A0A821XAH5_9NEOP</name>
<sequence>MLKIAAILSLFLIATLSQSQYRRIKKDAHSSNDYSTGSVWGQGISCDSCGSECASACGTRHFRSCCFNYLRKKRPDTFKMHHYYDGQRQNPPFFTENLPDDSFRWFANDRYGLFDGVDERE</sequence>
<reference evidence="2" key="1">
    <citation type="submission" date="2021-02" db="EMBL/GenBank/DDBJ databases">
        <authorList>
            <person name="Steward A R."/>
        </authorList>
    </citation>
    <scope>NUCLEOTIDE SEQUENCE</scope>
</reference>
<feature type="chain" id="PRO_5032806773" evidence="1">
    <location>
        <begin position="20"/>
        <end position="121"/>
    </location>
</feature>
<keyword evidence="3" id="KW-1185">Reference proteome</keyword>
<dbReference type="AlphaFoldDB" id="A0A821XAH5"/>
<evidence type="ECO:0000313" key="2">
    <source>
        <dbReference type="EMBL" id="CAF4939284.1"/>
    </source>
</evidence>
<gene>
    <name evidence="2" type="ORF">PMACD_LOCUS14577</name>
</gene>
<keyword evidence="1" id="KW-0732">Signal</keyword>
<dbReference type="EMBL" id="CAJOBZ010000066">
    <property type="protein sequence ID" value="CAF4939284.1"/>
    <property type="molecule type" value="Genomic_DNA"/>
</dbReference>
<evidence type="ECO:0000256" key="1">
    <source>
        <dbReference type="SAM" id="SignalP"/>
    </source>
</evidence>
<proteinExistence type="predicted"/>
<accession>A0A821XAH5</accession>